<reference evidence="2 3" key="1">
    <citation type="journal article" date="2020" name="Antonie Van Leeuwenhoek">
        <title>Stenotrophomonas cyclobalanopsidis sp. nov., isolated from the leaf spot disease of Cyclobalanopsis patelliformis.</title>
        <authorList>
            <person name="Bian D.R."/>
            <person name="Xue H."/>
            <person name="Piao C.G."/>
            <person name="Li Y."/>
        </authorList>
    </citation>
    <scope>NUCLEOTIDE SEQUENCE [LARGE SCALE GENOMIC DNA]</scope>
    <source>
        <strain evidence="2 3">TPQG1-4</strain>
    </source>
</reference>
<dbReference type="NCBIfam" id="TIGR03070">
    <property type="entry name" value="couple_hipB"/>
    <property type="match status" value="1"/>
</dbReference>
<evidence type="ECO:0000259" key="1">
    <source>
        <dbReference type="PROSITE" id="PS50943"/>
    </source>
</evidence>
<evidence type="ECO:0000313" key="3">
    <source>
        <dbReference type="Proteomes" id="UP000326367"/>
    </source>
</evidence>
<protein>
    <submittedName>
        <fullName evidence="2">Helix-turn-helix transcriptional regulator</fullName>
    </submittedName>
</protein>
<feature type="domain" description="HTH cro/C1-type" evidence="1">
    <location>
        <begin position="14"/>
        <end position="64"/>
    </location>
</feature>
<dbReference type="Gene3D" id="1.10.260.40">
    <property type="entry name" value="lambda repressor-like DNA-binding domains"/>
    <property type="match status" value="1"/>
</dbReference>
<dbReference type="Pfam" id="PF13560">
    <property type="entry name" value="HTH_31"/>
    <property type="match status" value="1"/>
</dbReference>
<evidence type="ECO:0000313" key="2">
    <source>
        <dbReference type="EMBL" id="KAA8998281.1"/>
    </source>
</evidence>
<keyword evidence="3" id="KW-1185">Reference proteome</keyword>
<dbReference type="SMART" id="SM00530">
    <property type="entry name" value="HTH_XRE"/>
    <property type="match status" value="1"/>
</dbReference>
<dbReference type="CDD" id="cd00093">
    <property type="entry name" value="HTH_XRE"/>
    <property type="match status" value="1"/>
</dbReference>
<dbReference type="SUPFAM" id="SSF47413">
    <property type="entry name" value="lambda repressor-like DNA-binding domains"/>
    <property type="match status" value="1"/>
</dbReference>
<dbReference type="PROSITE" id="PS50943">
    <property type="entry name" value="HTH_CROC1"/>
    <property type="match status" value="1"/>
</dbReference>
<sequence length="107" mass="11823">MDVLRTSRDLGVVIRQRRKALRWDQAQLAERVGVSRQWVIEMEKGKPRVELQLVLRTLNVLGLILATGTVEGMASPAASSEMPLELPDIDTIVDGNGCARMSTARLP</sequence>
<dbReference type="InterPro" id="IPR001387">
    <property type="entry name" value="Cro/C1-type_HTH"/>
</dbReference>
<name>A0ABQ6T0G9_9GAMM</name>
<accession>A0ABQ6T0G9</accession>
<dbReference type="InterPro" id="IPR010982">
    <property type="entry name" value="Lambda_DNA-bd_dom_sf"/>
</dbReference>
<organism evidence="2 3">
    <name type="scientific">Stenotrophomonas cyclobalanopsidis</name>
    <dbReference type="NCBI Taxonomy" id="2771362"/>
    <lineage>
        <taxon>Bacteria</taxon>
        <taxon>Pseudomonadati</taxon>
        <taxon>Pseudomonadota</taxon>
        <taxon>Gammaproteobacteria</taxon>
        <taxon>Lysobacterales</taxon>
        <taxon>Lysobacteraceae</taxon>
        <taxon>Stenotrophomonas</taxon>
    </lineage>
</organism>
<comment type="caution">
    <text evidence="2">The sequence shown here is derived from an EMBL/GenBank/DDBJ whole genome shotgun (WGS) entry which is preliminary data.</text>
</comment>
<gene>
    <name evidence="2" type="ORF">FJU31_10395</name>
</gene>
<proteinExistence type="predicted"/>
<dbReference type="InterPro" id="IPR017507">
    <property type="entry name" value="Tscrpt_reg_HipB-like"/>
</dbReference>
<dbReference type="Proteomes" id="UP000326367">
    <property type="component" value="Unassembled WGS sequence"/>
</dbReference>
<dbReference type="EMBL" id="VYKI01000011">
    <property type="protein sequence ID" value="KAA8998281.1"/>
    <property type="molecule type" value="Genomic_DNA"/>
</dbReference>